<dbReference type="Proteomes" id="UP000000554">
    <property type="component" value="Chromosome"/>
</dbReference>
<proteinExistence type="predicted"/>
<dbReference type="PATRIC" id="fig|64091.14.peg.1358"/>
<dbReference type="PIR" id="G84329">
    <property type="entry name" value="G84329"/>
</dbReference>
<feature type="region of interest" description="Disordered" evidence="2">
    <location>
        <begin position="40"/>
        <end position="114"/>
    </location>
</feature>
<dbReference type="PANTHER" id="PTHR10291">
    <property type="entry name" value="DEHYDRODOLICHYL DIPHOSPHATE SYNTHASE FAMILY MEMBER"/>
    <property type="match status" value="1"/>
</dbReference>
<dbReference type="FunFam" id="3.40.1180.10:FF:000016">
    <property type="entry name" value="Undecaprenyl diphosphate synthase"/>
    <property type="match status" value="1"/>
</dbReference>
<evidence type="ECO:0000313" key="3">
    <source>
        <dbReference type="EMBL" id="AAG20003.1"/>
    </source>
</evidence>
<evidence type="ECO:0000256" key="1">
    <source>
        <dbReference type="ARBA" id="ARBA00022679"/>
    </source>
</evidence>
<sequence>MSTAATNTSAGAPNAGSNTAAIAAASANATSVCSRPALRSRTVDNTSNSQPSVITAAPAATATNGTAAARPNAGAASDSVDTSANASARRRLQCTSASDLPAPHLTSPKPRPTTLCTAARHGQHVGLYDYYLAARVRRHSAEAPAHTAVVITERDLLEAGAYDTLADFYAWAFDSGVDRITVYVSVLDAAAVPTLERELGNVAAPREVAVRGPDDDERADAPIQVSVGHGGKHEFATAVRSVADAVAAGDLDPDAIDEDVIESELVFPAEPDLVIKTGAERLSDFMIWQSVYSELYFTDVNWRDFRKRDYLRAVLDYQNRQRRFGR</sequence>
<dbReference type="SUPFAM" id="SSF64005">
    <property type="entry name" value="Undecaprenyl diphosphate synthase"/>
    <property type="match status" value="1"/>
</dbReference>
<dbReference type="HOGENOM" id="CLU_038505_2_1_2"/>
<protein>
    <recommendedName>
        <fullName evidence="5">Tritrans,polycis-undecaprenyl-diphosphate synthase (geranylgeranyl-diphosphate specific)</fullName>
    </recommendedName>
</protein>
<evidence type="ECO:0008006" key="5">
    <source>
        <dbReference type="Google" id="ProtNLM"/>
    </source>
</evidence>
<dbReference type="EMBL" id="AE004437">
    <property type="protein sequence ID" value="AAG20003.1"/>
    <property type="molecule type" value="Genomic_DNA"/>
</dbReference>
<dbReference type="InParanoid" id="Q9HP67"/>
<dbReference type="GO" id="GO:0016094">
    <property type="term" value="P:polyprenol biosynthetic process"/>
    <property type="evidence" value="ECO:0000318"/>
    <property type="project" value="GO_Central"/>
</dbReference>
<dbReference type="Gene3D" id="3.40.1180.10">
    <property type="entry name" value="Decaprenyl diphosphate synthase-like"/>
    <property type="match status" value="1"/>
</dbReference>
<keyword evidence="4" id="KW-1185">Reference proteome</keyword>
<dbReference type="PaxDb" id="64091-VNG_1781C"/>
<evidence type="ECO:0000313" key="4">
    <source>
        <dbReference type="Proteomes" id="UP000000554"/>
    </source>
</evidence>
<dbReference type="PANTHER" id="PTHR10291:SF28">
    <property type="entry name" value="UNDECAPRENYL DIPHOSPHATE SYNTHASE"/>
    <property type="match status" value="1"/>
</dbReference>
<dbReference type="InterPro" id="IPR001441">
    <property type="entry name" value="UPP_synth-like"/>
</dbReference>
<feature type="compositionally biased region" description="Polar residues" evidence="2">
    <location>
        <begin position="43"/>
        <end position="53"/>
    </location>
</feature>
<dbReference type="InterPro" id="IPR036424">
    <property type="entry name" value="UPP_synth-like_sf"/>
</dbReference>
<feature type="compositionally biased region" description="Low complexity" evidence="2">
    <location>
        <begin position="55"/>
        <end position="76"/>
    </location>
</feature>
<name>Q9HP67_HALSA</name>
<dbReference type="AlphaFoldDB" id="Q9HP67"/>
<dbReference type="STRING" id="64091.VNG_1781C"/>
<dbReference type="KEGG" id="hal:VNG_1781C"/>
<organism evidence="3 4">
    <name type="scientific">Halobacterium salinarum (strain ATCC 700922 / JCM 11081 / NRC-1)</name>
    <name type="common">Halobacterium halobium</name>
    <dbReference type="NCBI Taxonomy" id="64091"/>
    <lineage>
        <taxon>Archaea</taxon>
        <taxon>Methanobacteriati</taxon>
        <taxon>Methanobacteriota</taxon>
        <taxon>Stenosarchaea group</taxon>
        <taxon>Halobacteria</taxon>
        <taxon>Halobacteriales</taxon>
        <taxon>Halobacteriaceae</taxon>
        <taxon>Halobacterium</taxon>
        <taxon>Halobacterium salinarum NRC-34001</taxon>
    </lineage>
</organism>
<dbReference type="Pfam" id="PF01255">
    <property type="entry name" value="Prenyltransf"/>
    <property type="match status" value="1"/>
</dbReference>
<accession>Q9HP67</accession>
<evidence type="ECO:0000256" key="2">
    <source>
        <dbReference type="SAM" id="MobiDB-lite"/>
    </source>
</evidence>
<keyword evidence="1" id="KW-0808">Transferase</keyword>
<gene>
    <name evidence="3" type="ordered locus">VNG_1781C</name>
</gene>
<reference evidence="3 4" key="1">
    <citation type="journal article" date="2000" name="Proc. Natl. Acad. Sci. U.S.A.">
        <title>Genome sequence of Halobacterium species NRC-1.</title>
        <authorList>
            <person name="Ng W.V."/>
            <person name="Kennedy S.P."/>
            <person name="Mahairas G.G."/>
            <person name="Berquist B."/>
            <person name="Pan M."/>
            <person name="Shukla H.D."/>
            <person name="Lasky S.R."/>
            <person name="Baliga N.S."/>
            <person name="Thorsson V."/>
            <person name="Sbrogna J."/>
            <person name="Swartzell S."/>
            <person name="Weir D."/>
            <person name="Hall J."/>
            <person name="Dahl T.A."/>
            <person name="Welti R."/>
            <person name="Goo Y.A."/>
            <person name="Leithauser B."/>
            <person name="Keller K."/>
            <person name="Cruz R."/>
            <person name="Danson M.J."/>
            <person name="Hough D.W."/>
            <person name="Maddocks D.G."/>
            <person name="Jablonski P.E."/>
            <person name="Krebs M.P."/>
            <person name="Angevine C.M."/>
            <person name="Dale H."/>
            <person name="Isenbarger T.A."/>
            <person name="Peck R.F."/>
            <person name="Pohlschroder M."/>
            <person name="Spudich J.L."/>
            <person name="Jung K.W."/>
            <person name="Alam M."/>
            <person name="Freitas T."/>
            <person name="Hou S."/>
            <person name="Daniels C.J."/>
            <person name="Dennis P.P."/>
            <person name="Omer A.D."/>
            <person name="Ebhardt H."/>
            <person name="Lowe T.M."/>
            <person name="Liang P."/>
            <person name="Riley M."/>
            <person name="Hood L."/>
            <person name="DasSarma S."/>
        </authorList>
    </citation>
    <scope>NUCLEOTIDE SEQUENCE [LARGE SCALE GENOMIC DNA]</scope>
    <source>
        <strain evidence="4">ATCC 700922 / JCM 11081 / NRC-1</strain>
    </source>
</reference>
<dbReference type="GO" id="GO:0016765">
    <property type="term" value="F:transferase activity, transferring alkyl or aryl (other than methyl) groups"/>
    <property type="evidence" value="ECO:0007669"/>
    <property type="project" value="InterPro"/>
</dbReference>